<dbReference type="Gene3D" id="3.30.1330.40">
    <property type="entry name" value="RutC-like"/>
    <property type="match status" value="1"/>
</dbReference>
<dbReference type="GO" id="GO:0019239">
    <property type="term" value="F:deaminase activity"/>
    <property type="evidence" value="ECO:0007669"/>
    <property type="project" value="TreeGrafter"/>
</dbReference>
<evidence type="ECO:0000313" key="3">
    <source>
        <dbReference type="Proteomes" id="UP000464186"/>
    </source>
</evidence>
<proteinExistence type="inferred from homology"/>
<protein>
    <submittedName>
        <fullName evidence="2">RidA family protein</fullName>
    </submittedName>
</protein>
<reference evidence="2 3" key="1">
    <citation type="submission" date="2020-01" db="EMBL/GenBank/DDBJ databases">
        <title>Pseudarthrobacter psychrotolerans sp. nov., isolated from antarctic soil.</title>
        <authorList>
            <person name="Shin Y."/>
            <person name="Park W."/>
        </authorList>
    </citation>
    <scope>NUCLEOTIDE SEQUENCE [LARGE SCALE GENOMIC DNA]</scope>
    <source>
        <strain evidence="2 3">YJ56</strain>
    </source>
</reference>
<name>A0A6P1NXL6_9MICC</name>
<organism evidence="2 3">
    <name type="scientific">Pseudarthrobacter psychrotolerans</name>
    <dbReference type="NCBI Taxonomy" id="2697569"/>
    <lineage>
        <taxon>Bacteria</taxon>
        <taxon>Bacillati</taxon>
        <taxon>Actinomycetota</taxon>
        <taxon>Actinomycetes</taxon>
        <taxon>Micrococcales</taxon>
        <taxon>Micrococcaceae</taxon>
        <taxon>Pseudarthrobacter</taxon>
    </lineage>
</organism>
<comment type="similarity">
    <text evidence="1">Belongs to the RutC family.</text>
</comment>
<dbReference type="InterPro" id="IPR006175">
    <property type="entry name" value="YjgF/YER057c/UK114"/>
</dbReference>
<dbReference type="SUPFAM" id="SSF55298">
    <property type="entry name" value="YjgF-like"/>
    <property type="match status" value="1"/>
</dbReference>
<evidence type="ECO:0000313" key="2">
    <source>
        <dbReference type="EMBL" id="QHK22312.1"/>
    </source>
</evidence>
<dbReference type="Proteomes" id="UP000464186">
    <property type="component" value="Chromosome"/>
</dbReference>
<keyword evidence="3" id="KW-1185">Reference proteome</keyword>
<dbReference type="CDD" id="cd00448">
    <property type="entry name" value="YjgF_YER057c_UK114_family"/>
    <property type="match status" value="1"/>
</dbReference>
<dbReference type="PANTHER" id="PTHR11803:SF58">
    <property type="entry name" value="PROTEIN HMF1-RELATED"/>
    <property type="match status" value="1"/>
</dbReference>
<dbReference type="AlphaFoldDB" id="A0A6P1NXL6"/>
<dbReference type="GO" id="GO:0005829">
    <property type="term" value="C:cytosol"/>
    <property type="evidence" value="ECO:0007669"/>
    <property type="project" value="TreeGrafter"/>
</dbReference>
<dbReference type="InterPro" id="IPR035959">
    <property type="entry name" value="RutC-like_sf"/>
</dbReference>
<sequence length="148" mass="15683">MRRIANAPGMAPVLGPYSQAVVANGMVFTSGQIPARTSMQDQPEDFAGKVRQTLTNLEAILLEAGSDLAHVAKVTTYLTDPEQLAEYNGVYAEAFGSTLPARTSCCVGIWDIALEIECIAFVTDGPPHGLLTDDPKLVSATQEAVQAC</sequence>
<accession>A0A6P1NXL6</accession>
<gene>
    <name evidence="2" type="ORF">GU243_12820</name>
</gene>
<dbReference type="PANTHER" id="PTHR11803">
    <property type="entry name" value="2-IMINOBUTANOATE/2-IMINOPROPANOATE DEAMINASE RIDA"/>
    <property type="match status" value="1"/>
</dbReference>
<dbReference type="KEGG" id="psey:GU243_12820"/>
<evidence type="ECO:0000256" key="1">
    <source>
        <dbReference type="ARBA" id="ARBA00010552"/>
    </source>
</evidence>
<dbReference type="Pfam" id="PF01042">
    <property type="entry name" value="Ribonuc_L-PSP"/>
    <property type="match status" value="1"/>
</dbReference>
<dbReference type="EMBL" id="CP047898">
    <property type="protein sequence ID" value="QHK22312.1"/>
    <property type="molecule type" value="Genomic_DNA"/>
</dbReference>